<dbReference type="eggNOG" id="COG0108">
    <property type="taxonomic scope" value="Bacteria"/>
</dbReference>
<evidence type="ECO:0000256" key="9">
    <source>
        <dbReference type="ARBA" id="ARBA00022619"/>
    </source>
</evidence>
<comment type="cofactor">
    <cofactor evidence="14">
        <name>Mg(2+)</name>
        <dbReference type="ChEBI" id="CHEBI:18420"/>
    </cofactor>
    <cofactor evidence="14">
        <name>Mn(2+)</name>
        <dbReference type="ChEBI" id="CHEBI:29035"/>
    </cofactor>
    <text evidence="14">Binds 2 divalent metal cations per subunit. Magnesium or manganese.</text>
</comment>
<evidence type="ECO:0000313" key="16">
    <source>
        <dbReference type="EMBL" id="ADX67475.1"/>
    </source>
</evidence>
<evidence type="ECO:0000256" key="2">
    <source>
        <dbReference type="ARBA" id="ARBA00001936"/>
    </source>
</evidence>
<feature type="site" description="Essential for catalytic activity" evidence="14">
    <location>
        <position position="136"/>
    </location>
</feature>
<keyword evidence="10 14" id="KW-0479">Metal-binding</keyword>
<protein>
    <recommendedName>
        <fullName evidence="8 14">3,4-dihydroxy-2-butanone 4-phosphate synthase</fullName>
        <shortName evidence="14">DHBP synthase</shortName>
        <ecNumber evidence="7 14">4.1.99.12</ecNumber>
    </recommendedName>
</protein>
<comment type="similarity">
    <text evidence="14">Belongs to the DHBP synthase family.</text>
</comment>
<dbReference type="AlphaFoldDB" id="F0P0R1"/>
<dbReference type="Proteomes" id="UP000008641">
    <property type="component" value="Chromosome"/>
</dbReference>
<evidence type="ECO:0000256" key="4">
    <source>
        <dbReference type="ARBA" id="ARBA00004904"/>
    </source>
</evidence>
<feature type="binding site" evidence="14">
    <location>
        <begin position="150"/>
        <end position="154"/>
    </location>
    <ligand>
        <name>D-ribulose 5-phosphate</name>
        <dbReference type="ChEBI" id="CHEBI:58121"/>
    </ligand>
</feature>
<comment type="similarity">
    <text evidence="5">In the N-terminal section; belongs to the DHBP synthase family.</text>
</comment>
<dbReference type="GO" id="GO:0009231">
    <property type="term" value="P:riboflavin biosynthetic process"/>
    <property type="evidence" value="ECO:0007669"/>
    <property type="project" value="UniProtKB-UniRule"/>
</dbReference>
<feature type="binding site" evidence="14">
    <location>
        <position position="153"/>
    </location>
    <ligand>
        <name>Mg(2+)</name>
        <dbReference type="ChEBI" id="CHEBI:18420"/>
        <label>2</label>
    </ligand>
</feature>
<reference evidence="17" key="2">
    <citation type="journal article" date="2011" name="Stand. Genomic Sci.">
        <title>Complete genome sequence of Weeksella virosa type strain (9751T).</title>
        <authorList>
            <person name="Lang E."/>
            <person name="Teshima H."/>
            <person name="Lucas S."/>
            <person name="Lapidus A."/>
            <person name="Hammon N."/>
            <person name="Deshpande S."/>
            <person name="Nolan M."/>
            <person name="Cheng J."/>
            <person name="Pitluck S."/>
            <person name="Liolios K."/>
            <person name="Pagani I."/>
            <person name="Mikhailova N."/>
            <person name="Ivanova N."/>
            <person name="Mavromatis K."/>
            <person name="Pati A."/>
            <person name="Tapia R."/>
            <person name="Han C."/>
            <person name="Goodwin L."/>
            <person name="Chen A."/>
            <person name="Palaniappan K."/>
            <person name="Land M."/>
            <person name="Hauser L."/>
            <person name="Chang Y."/>
            <person name="Jeffries C."/>
            <person name="Brambilla E."/>
            <person name="Kopitz M."/>
            <person name="Rohde M."/>
            <person name="Goker M."/>
            <person name="Tindall B."/>
            <person name="Detter J."/>
            <person name="Woyke T."/>
            <person name="Bristow J."/>
            <person name="Eisen J."/>
            <person name="Markowitz V."/>
            <person name="Hugenholtz P."/>
            <person name="Klenk H."/>
            <person name="Kyrpides N."/>
        </authorList>
    </citation>
    <scope>NUCLEOTIDE SEQUENCE [LARGE SCALE GENOMIC DNA]</scope>
    <source>
        <strain evidence="17">ATCC 43766 / DSM 16922 / JCM 21250 / NBRC 16016 / NCTC 11634 / CL345/78</strain>
    </source>
</reference>
<evidence type="ECO:0000256" key="11">
    <source>
        <dbReference type="ARBA" id="ARBA00022842"/>
    </source>
</evidence>
<dbReference type="RefSeq" id="WP_013597866.1">
    <property type="nucleotide sequence ID" value="NC_015144.1"/>
</dbReference>
<keyword evidence="11 14" id="KW-0460">Magnesium</keyword>
<evidence type="ECO:0000256" key="12">
    <source>
        <dbReference type="ARBA" id="ARBA00023211"/>
    </source>
</evidence>
<feature type="binding site" evidence="14">
    <location>
        <position position="37"/>
    </location>
    <ligand>
        <name>Mg(2+)</name>
        <dbReference type="ChEBI" id="CHEBI:18420"/>
        <label>2</label>
    </ligand>
</feature>
<evidence type="ECO:0000256" key="10">
    <source>
        <dbReference type="ARBA" id="ARBA00022723"/>
    </source>
</evidence>
<evidence type="ECO:0000256" key="5">
    <source>
        <dbReference type="ARBA" id="ARBA00005520"/>
    </source>
</evidence>
<dbReference type="Pfam" id="PF00925">
    <property type="entry name" value="GTP_cyclohydro2"/>
    <property type="match status" value="1"/>
</dbReference>
<comment type="catalytic activity">
    <reaction evidence="1 14">
        <text>D-ribulose 5-phosphate = (2S)-2-hydroxy-3-oxobutyl phosphate + formate + H(+)</text>
        <dbReference type="Rhea" id="RHEA:18457"/>
        <dbReference type="ChEBI" id="CHEBI:15378"/>
        <dbReference type="ChEBI" id="CHEBI:15740"/>
        <dbReference type="ChEBI" id="CHEBI:58121"/>
        <dbReference type="ChEBI" id="CHEBI:58830"/>
        <dbReference type="EC" id="4.1.99.12"/>
    </reaction>
</comment>
<comment type="cofactor">
    <cofactor evidence="2">
        <name>Mn(2+)</name>
        <dbReference type="ChEBI" id="CHEBI:29035"/>
    </cofactor>
</comment>
<keyword evidence="17" id="KW-1185">Reference proteome</keyword>
<dbReference type="InterPro" id="IPR032677">
    <property type="entry name" value="GTP_cyclohydro_II"/>
</dbReference>
<dbReference type="GO" id="GO:0005829">
    <property type="term" value="C:cytosol"/>
    <property type="evidence" value="ECO:0007669"/>
    <property type="project" value="TreeGrafter"/>
</dbReference>
<evidence type="ECO:0000256" key="8">
    <source>
        <dbReference type="ARBA" id="ARBA00018836"/>
    </source>
</evidence>
<organism evidence="16 17">
    <name type="scientific">Weeksella virosa (strain ATCC 43766 / DSM 16922 / JCM 21250 / CCUG 30538 / CDC 9751 / IAM 14551 / NBRC 16016 / NCTC 11634 / CL345/78)</name>
    <dbReference type="NCBI Taxonomy" id="865938"/>
    <lineage>
        <taxon>Bacteria</taxon>
        <taxon>Pseudomonadati</taxon>
        <taxon>Bacteroidota</taxon>
        <taxon>Flavobacteriia</taxon>
        <taxon>Flavobacteriales</taxon>
        <taxon>Weeksellaceae</taxon>
        <taxon>Weeksella</taxon>
    </lineage>
</organism>
<feature type="site" description="Essential for catalytic activity" evidence="14">
    <location>
        <position position="174"/>
    </location>
</feature>
<dbReference type="GO" id="GO:0030145">
    <property type="term" value="F:manganese ion binding"/>
    <property type="evidence" value="ECO:0007669"/>
    <property type="project" value="UniProtKB-UniRule"/>
</dbReference>
<dbReference type="HOGENOM" id="CLU_020273_1_2_10"/>
<dbReference type="PIRSF" id="PIRSF001259">
    <property type="entry name" value="RibA"/>
    <property type="match status" value="1"/>
</dbReference>
<dbReference type="UniPathway" id="UPA00275">
    <property type="reaction ID" value="UER00399"/>
</dbReference>
<dbReference type="InterPro" id="IPR036144">
    <property type="entry name" value="RibA-like_sf"/>
</dbReference>
<dbReference type="eggNOG" id="COG0807">
    <property type="taxonomic scope" value="Bacteria"/>
</dbReference>
<dbReference type="GO" id="GO:0003935">
    <property type="term" value="F:GTP cyclohydrolase II activity"/>
    <property type="evidence" value="ECO:0007669"/>
    <property type="project" value="TreeGrafter"/>
</dbReference>
<comment type="pathway">
    <text evidence="4 14">Cofactor biosynthesis; riboflavin biosynthesis; 2-hydroxy-3-oxobutyl phosphate from D-ribulose 5-phosphate: step 1/1.</text>
</comment>
<evidence type="ECO:0000256" key="6">
    <source>
        <dbReference type="ARBA" id="ARBA00008976"/>
    </source>
</evidence>
<name>F0P0R1_WEEVC</name>
<dbReference type="KEGG" id="wvi:Weevi_0761"/>
<sequence>METSKTQSKTKLDTIEEALEDLKQGKVIIVVDDEDRENEGDFVGIAELVTPEMINFMVTHGRGLVCAPITQERSKHLGLDLMVGHNTAVFETNFTVSVDLKGYGTTTGISASDRSKTIKALIDDNIDPDELGRPGHIFPLIAKDGGVLVRSGHTEATVDLARLAGFKPAGVLIEVLKENGEMARLPELLEVANKFDLKIISIEDLIAYRLKNEFLVERIDEFPVKTFFGDYKLIAYRQTTNNQIHYALTKGEWTENDEVAVRVNSTNSYYDLFSALQNGEQPMLACTAKVIDEIGRGTIIFINNVQTPESIHTKLNLYKKYSEGKMDSGILPIDEKDHGIGSQIIKDLGIKKMNILTRSTNNKEPETTEFGLEIVRYTQI</sequence>
<dbReference type="SUPFAM" id="SSF142695">
    <property type="entry name" value="RibA-like"/>
    <property type="match status" value="1"/>
</dbReference>
<dbReference type="HAMAP" id="MF_00180">
    <property type="entry name" value="RibB"/>
    <property type="match status" value="1"/>
</dbReference>
<evidence type="ECO:0000256" key="13">
    <source>
        <dbReference type="ARBA" id="ARBA00023239"/>
    </source>
</evidence>
<feature type="binding site" evidence="14">
    <location>
        <begin position="36"/>
        <end position="37"/>
    </location>
    <ligand>
        <name>D-ribulose 5-phosphate</name>
        <dbReference type="ChEBI" id="CHEBI:58121"/>
    </ligand>
</feature>
<evidence type="ECO:0000256" key="1">
    <source>
        <dbReference type="ARBA" id="ARBA00000141"/>
    </source>
</evidence>
<comment type="function">
    <text evidence="3 14">Catalyzes the conversion of D-ribulose 5-phosphate to formate and 3,4-dihydroxy-2-butanone 4-phosphate.</text>
</comment>
<dbReference type="EMBL" id="CP002455">
    <property type="protein sequence ID" value="ADX67475.1"/>
    <property type="molecule type" value="Genomic_DNA"/>
</dbReference>
<accession>F0P0R1</accession>
<feature type="binding site" evidence="14">
    <location>
        <position position="41"/>
    </location>
    <ligand>
        <name>D-ribulose 5-phosphate</name>
        <dbReference type="ChEBI" id="CHEBI:58121"/>
    </ligand>
</feature>
<reference evidence="16 17" key="1">
    <citation type="journal article" date="2011" name="Stand. Genomic Sci.">
        <title>Complete genome sequence of Weeksella virosa type strain (9751).</title>
        <authorList>
            <person name="Lang E."/>
            <person name="Teshima H."/>
            <person name="Lucas S."/>
            <person name="Lapidus A."/>
            <person name="Hammon N."/>
            <person name="Deshpande S."/>
            <person name="Nolan M."/>
            <person name="Cheng J.F."/>
            <person name="Pitluck S."/>
            <person name="Liolios K."/>
            <person name="Pagani I."/>
            <person name="Mikhailova N."/>
            <person name="Ivanova N."/>
            <person name="Mavromatis K."/>
            <person name="Pati A."/>
            <person name="Tapia R."/>
            <person name="Han C."/>
            <person name="Goodwin L."/>
            <person name="Chen A."/>
            <person name="Palaniappan K."/>
            <person name="Land M."/>
            <person name="Hauser L."/>
            <person name="Chang Y.J."/>
            <person name="Jeffries C.D."/>
            <person name="Brambilla E.M."/>
            <person name="Kopitz M."/>
            <person name="Rohde M."/>
            <person name="Goker M."/>
            <person name="Tindall B.J."/>
            <person name="Detter J.C."/>
            <person name="Woyke T."/>
            <person name="Bristow J."/>
            <person name="Eisen J.A."/>
            <person name="Markowitz V."/>
            <person name="Hugenholtz P."/>
            <person name="Klenk H.P."/>
            <person name="Kyrpides N.C."/>
        </authorList>
    </citation>
    <scope>NUCLEOTIDE SEQUENCE [LARGE SCALE GENOMIC DNA]</scope>
    <source>
        <strain evidence="17">ATCC 43766 / DSM 16922 / JCM 21250 / NBRC 16016 / NCTC 11634 / CL345/78</strain>
    </source>
</reference>
<dbReference type="GO" id="GO:0000287">
    <property type="term" value="F:magnesium ion binding"/>
    <property type="evidence" value="ECO:0007669"/>
    <property type="project" value="UniProtKB-UniRule"/>
</dbReference>
<dbReference type="InterPro" id="IPR000422">
    <property type="entry name" value="DHBP_synthase_RibB"/>
</dbReference>
<feature type="binding site" evidence="14">
    <location>
        <position position="37"/>
    </location>
    <ligand>
        <name>Mg(2+)</name>
        <dbReference type="ChEBI" id="CHEBI:18420"/>
        <label>1</label>
    </ligand>
</feature>
<dbReference type="GO" id="GO:0008686">
    <property type="term" value="F:3,4-dihydroxy-2-butanone-4-phosphate synthase activity"/>
    <property type="evidence" value="ECO:0007669"/>
    <property type="project" value="UniProtKB-UniRule"/>
</dbReference>
<dbReference type="FunFam" id="3.90.870.10:FF:000001">
    <property type="entry name" value="Riboflavin biosynthesis protein RibBA"/>
    <property type="match status" value="1"/>
</dbReference>
<evidence type="ECO:0000256" key="14">
    <source>
        <dbReference type="HAMAP-Rule" id="MF_00180"/>
    </source>
</evidence>
<proteinExistence type="inferred from homology"/>
<gene>
    <name evidence="14" type="primary">ribB</name>
    <name evidence="16" type="ordered locus">Weevi_0761</name>
</gene>
<dbReference type="EC" id="4.1.99.12" evidence="7 14"/>
<keyword evidence="12 14" id="KW-0464">Manganese</keyword>
<keyword evidence="9 14" id="KW-0686">Riboflavin biosynthesis</keyword>
<evidence type="ECO:0000313" key="17">
    <source>
        <dbReference type="Proteomes" id="UP000008641"/>
    </source>
</evidence>
<feature type="domain" description="GTP cyclohydrolase II" evidence="15">
    <location>
        <begin position="218"/>
        <end position="378"/>
    </location>
</feature>
<evidence type="ECO:0000259" key="15">
    <source>
        <dbReference type="Pfam" id="PF00925"/>
    </source>
</evidence>
<keyword evidence="13 14" id="KW-0456">Lyase</keyword>
<dbReference type="NCBIfam" id="TIGR00506">
    <property type="entry name" value="ribB"/>
    <property type="match status" value="1"/>
</dbReference>
<dbReference type="PANTHER" id="PTHR21327">
    <property type="entry name" value="GTP CYCLOHYDROLASE II-RELATED"/>
    <property type="match status" value="1"/>
</dbReference>
<dbReference type="OrthoDB" id="9793111at2"/>
<dbReference type="InterPro" id="IPR017945">
    <property type="entry name" value="DHBP_synth_RibB-like_a/b_dom"/>
</dbReference>
<evidence type="ECO:0000256" key="7">
    <source>
        <dbReference type="ARBA" id="ARBA00012153"/>
    </source>
</evidence>
<comment type="subunit">
    <text evidence="14">Homodimer.</text>
</comment>
<evidence type="ECO:0000256" key="3">
    <source>
        <dbReference type="ARBA" id="ARBA00002284"/>
    </source>
</evidence>
<dbReference type="SUPFAM" id="SSF55821">
    <property type="entry name" value="YrdC/RibB"/>
    <property type="match status" value="1"/>
</dbReference>
<dbReference type="Gene3D" id="3.90.870.10">
    <property type="entry name" value="DHBP synthase"/>
    <property type="match status" value="1"/>
</dbReference>
<comment type="similarity">
    <text evidence="6">In the C-terminal section; belongs to the GTP cyclohydrolase II family.</text>
</comment>
<dbReference type="Gene3D" id="3.40.50.10990">
    <property type="entry name" value="GTP cyclohydrolase II"/>
    <property type="match status" value="1"/>
</dbReference>
<dbReference type="STRING" id="865938.Weevi_0761"/>
<dbReference type="Pfam" id="PF00926">
    <property type="entry name" value="DHBP_synthase"/>
    <property type="match status" value="1"/>
</dbReference>
<dbReference type="PANTHER" id="PTHR21327:SF18">
    <property type="entry name" value="3,4-DIHYDROXY-2-BUTANONE 4-PHOSPHATE SYNTHASE"/>
    <property type="match status" value="1"/>
</dbReference>